<dbReference type="GO" id="GO:0006629">
    <property type="term" value="P:lipid metabolic process"/>
    <property type="evidence" value="ECO:0007669"/>
    <property type="project" value="InterPro"/>
</dbReference>
<accession>Q5AUR0</accession>
<organism evidence="1 2">
    <name type="scientific">Emericella nidulans (strain FGSC A4 / ATCC 38163 / CBS 112.46 / NRRL 194 / M139)</name>
    <name type="common">Aspergillus nidulans</name>
    <dbReference type="NCBI Taxonomy" id="227321"/>
    <lineage>
        <taxon>Eukaryota</taxon>
        <taxon>Fungi</taxon>
        <taxon>Dikarya</taxon>
        <taxon>Ascomycota</taxon>
        <taxon>Pezizomycotina</taxon>
        <taxon>Eurotiomycetes</taxon>
        <taxon>Eurotiomycetidae</taxon>
        <taxon>Eurotiales</taxon>
        <taxon>Aspergillaceae</taxon>
        <taxon>Aspergillus</taxon>
        <taxon>Aspergillus subgen. Nidulantes</taxon>
    </lineage>
</organism>
<dbReference type="GO" id="GO:0008081">
    <property type="term" value="F:phosphoric diester hydrolase activity"/>
    <property type="evidence" value="ECO:0000318"/>
    <property type="project" value="GO_Central"/>
</dbReference>
<gene>
    <name evidence="1" type="ORF">ANIA_07970</name>
</gene>
<dbReference type="EMBL" id="BN001302">
    <property type="protein sequence ID" value="CBF73620.1"/>
    <property type="molecule type" value="Genomic_DNA"/>
</dbReference>
<keyword evidence="2" id="KW-1185">Reference proteome</keyword>
<dbReference type="OMA" id="PKQHQCY"/>
<protein>
    <submittedName>
        <fullName evidence="1">Uncharacterized protein</fullName>
    </submittedName>
</protein>
<name>Q5AUR0_EMENI</name>
<dbReference type="OrthoDB" id="1046782at2759"/>
<dbReference type="SUPFAM" id="SSF51695">
    <property type="entry name" value="PLC-like phosphodiesterases"/>
    <property type="match status" value="1"/>
</dbReference>
<sequence length="493" mass="55196">MGWDEKGIHCGVWINHTEVDVIFQYKNDVRRFHMRDKWGDWGYGINLFLGDDVTPTSTTVNPWSSTDMKVKGGTAEKFEFRVVRNGKTLVSRWQDINAYTGNLGDGDMGKVPGEQKITIADGLIIQYTFYDAGNYHTDDLPSAHQCYVTVAPDRSAWMAVVMPPGSPTAQKPFHRFVLPAAHNFGFNTMDNCAVIASKLGPAALVTEVLLPLLGPLGFIGHLGPIAASKALGIMEATSRNQKDNVPDQLAMGARFFEVRASRLNPQLRSLTGLNDLYFHHGMLPGQPILTFFQDAVNFLCAQRTEIIVVWFTWNQWSEANPEPETVLKMLQDCFNDAKTKGVTLERGTFADLDRPVDTLRQENKRFILSFKNDGYNPYDNFDTKRHAVADGSGIITELSEMSAEKQKGTPMTYLQCQTTMSSNTYGLAAAITFHNRVLLAQKAKTDPLTLDWLYAHVKARLGDDHLLVIMNDFFDLATSDVANQLTKTRLWDP</sequence>
<evidence type="ECO:0000313" key="2">
    <source>
        <dbReference type="Proteomes" id="UP000000560"/>
    </source>
</evidence>
<reference evidence="2" key="1">
    <citation type="journal article" date="2005" name="Nature">
        <title>Sequencing of Aspergillus nidulans and comparative analysis with A. fumigatus and A. oryzae.</title>
        <authorList>
            <person name="Galagan J.E."/>
            <person name="Calvo S.E."/>
            <person name="Cuomo C."/>
            <person name="Ma L.J."/>
            <person name="Wortman J.R."/>
            <person name="Batzoglou S."/>
            <person name="Lee S.I."/>
            <person name="Basturkmen M."/>
            <person name="Spevak C.C."/>
            <person name="Clutterbuck J."/>
            <person name="Kapitonov V."/>
            <person name="Jurka J."/>
            <person name="Scazzocchio C."/>
            <person name="Farman M."/>
            <person name="Butler J."/>
            <person name="Purcell S."/>
            <person name="Harris S."/>
            <person name="Braus G.H."/>
            <person name="Draht O."/>
            <person name="Busch S."/>
            <person name="D'Enfert C."/>
            <person name="Bouchier C."/>
            <person name="Goldman G.H."/>
            <person name="Bell-Pedersen D."/>
            <person name="Griffiths-Jones S."/>
            <person name="Doonan J.H."/>
            <person name="Yu J."/>
            <person name="Vienken K."/>
            <person name="Pain A."/>
            <person name="Freitag M."/>
            <person name="Selker E.U."/>
            <person name="Archer D.B."/>
            <person name="Penalva M.A."/>
            <person name="Oakley B.R."/>
            <person name="Momany M."/>
            <person name="Tanaka T."/>
            <person name="Kumagai T."/>
            <person name="Asai K."/>
            <person name="Machida M."/>
            <person name="Nierman W.C."/>
            <person name="Denning D.W."/>
            <person name="Caddick M."/>
            <person name="Hynes M."/>
            <person name="Paoletti M."/>
            <person name="Fischer R."/>
            <person name="Miller B."/>
            <person name="Dyer P."/>
            <person name="Sachs M.S."/>
            <person name="Osmani S.A."/>
            <person name="Birren B.W."/>
        </authorList>
    </citation>
    <scope>NUCLEOTIDE SEQUENCE [LARGE SCALE GENOMIC DNA]</scope>
    <source>
        <strain evidence="2">FGSC A4 / ATCC 38163 / CBS 112.46 / NRRL 194 / M139</strain>
    </source>
</reference>
<accession>C8V5E7</accession>
<dbReference type="GeneID" id="2869254"/>
<dbReference type="InParanoid" id="Q5AUR0"/>
<reference evidence="2" key="2">
    <citation type="journal article" date="2009" name="Fungal Genet. Biol.">
        <title>The 2008 update of the Aspergillus nidulans genome annotation: a community effort.</title>
        <authorList>
            <person name="Wortman J.R."/>
            <person name="Gilsenan J.M."/>
            <person name="Joardar V."/>
            <person name="Deegan J."/>
            <person name="Clutterbuck J."/>
            <person name="Andersen M.R."/>
            <person name="Archer D."/>
            <person name="Bencina M."/>
            <person name="Braus G."/>
            <person name="Coutinho P."/>
            <person name="von Dohren H."/>
            <person name="Doonan J."/>
            <person name="Driessen A.J."/>
            <person name="Durek P."/>
            <person name="Espeso E."/>
            <person name="Fekete E."/>
            <person name="Flipphi M."/>
            <person name="Estrada C.G."/>
            <person name="Geysens S."/>
            <person name="Goldman G."/>
            <person name="de Groot P.W."/>
            <person name="Hansen K."/>
            <person name="Harris S.D."/>
            <person name="Heinekamp T."/>
            <person name="Helmstaedt K."/>
            <person name="Henrissat B."/>
            <person name="Hofmann G."/>
            <person name="Homan T."/>
            <person name="Horio T."/>
            <person name="Horiuchi H."/>
            <person name="James S."/>
            <person name="Jones M."/>
            <person name="Karaffa L."/>
            <person name="Karanyi Z."/>
            <person name="Kato M."/>
            <person name="Keller N."/>
            <person name="Kelly D.E."/>
            <person name="Kiel J.A."/>
            <person name="Kim J.M."/>
            <person name="van der Klei I.J."/>
            <person name="Klis F.M."/>
            <person name="Kovalchuk A."/>
            <person name="Krasevec N."/>
            <person name="Kubicek C.P."/>
            <person name="Liu B."/>
            <person name="Maccabe A."/>
            <person name="Meyer V."/>
            <person name="Mirabito P."/>
            <person name="Miskei M."/>
            <person name="Mos M."/>
            <person name="Mullins J."/>
            <person name="Nelson D.R."/>
            <person name="Nielsen J."/>
            <person name="Oakley B.R."/>
            <person name="Osmani S.A."/>
            <person name="Pakula T."/>
            <person name="Paszewski A."/>
            <person name="Paulsen I."/>
            <person name="Pilsyk S."/>
            <person name="Pocsi I."/>
            <person name="Punt P.J."/>
            <person name="Ram A.F."/>
            <person name="Ren Q."/>
            <person name="Robellet X."/>
            <person name="Robson G."/>
            <person name="Seiboth B."/>
            <person name="van Solingen P."/>
            <person name="Specht T."/>
            <person name="Sun J."/>
            <person name="Taheri-Talesh N."/>
            <person name="Takeshita N."/>
            <person name="Ussery D."/>
            <person name="vanKuyk P.A."/>
            <person name="Visser H."/>
            <person name="van de Vondervoort P.J."/>
            <person name="de Vries R.P."/>
            <person name="Walton J."/>
            <person name="Xiang X."/>
            <person name="Xiong Y."/>
            <person name="Zeng A.P."/>
            <person name="Brandt B.W."/>
            <person name="Cornell M.J."/>
            <person name="van den Hondel C.A."/>
            <person name="Visser J."/>
            <person name="Oliver S.G."/>
            <person name="Turner G."/>
        </authorList>
    </citation>
    <scope>GENOME REANNOTATION</scope>
    <source>
        <strain evidence="2">FGSC A4 / ATCC 38163 / CBS 112.46 / NRRL 194 / M139</strain>
    </source>
</reference>
<dbReference type="STRING" id="227321.Q5AUR0"/>
<dbReference type="Proteomes" id="UP000000560">
    <property type="component" value="Chromosome II"/>
</dbReference>
<dbReference type="InterPro" id="IPR017946">
    <property type="entry name" value="PLC-like_Pdiesterase_TIM-brl"/>
</dbReference>
<evidence type="ECO:0000313" key="1">
    <source>
        <dbReference type="EMBL" id="CBF73620.1"/>
    </source>
</evidence>
<dbReference type="eggNOG" id="ENOG502S6M9">
    <property type="taxonomic scope" value="Eukaryota"/>
</dbReference>
<dbReference type="PANTHER" id="PTHR13593">
    <property type="match status" value="1"/>
</dbReference>
<dbReference type="HOGENOM" id="CLU_024751_0_0_1"/>
<proteinExistence type="predicted"/>
<dbReference type="InterPro" id="IPR051057">
    <property type="entry name" value="PI-PLC_domain"/>
</dbReference>
<dbReference type="AlphaFoldDB" id="Q5AUR0"/>
<dbReference type="Gene3D" id="3.20.20.190">
    <property type="entry name" value="Phosphatidylinositol (PI) phosphodiesterase"/>
    <property type="match status" value="1"/>
</dbReference>
<dbReference type="CDD" id="cd08620">
    <property type="entry name" value="PI-PLCXDc_like_1"/>
    <property type="match status" value="1"/>
</dbReference>
<dbReference type="RefSeq" id="XP_681239.1">
    <property type="nucleotide sequence ID" value="XM_676147.1"/>
</dbReference>
<dbReference type="PANTHER" id="PTHR13593:SF146">
    <property type="entry name" value="PLC-LIKE PHOSPHODIESTERASE"/>
    <property type="match status" value="1"/>
</dbReference>
<dbReference type="KEGG" id="ani:ANIA_07970"/>